<accession>A0A4Z1PNT1</accession>
<gene>
    <name evidence="1" type="ORF">E6O75_ATG02419</name>
</gene>
<evidence type="ECO:0000313" key="2">
    <source>
        <dbReference type="Proteomes" id="UP000298493"/>
    </source>
</evidence>
<dbReference type="AlphaFoldDB" id="A0A4Z1PNT1"/>
<dbReference type="Proteomes" id="UP000298493">
    <property type="component" value="Unassembled WGS sequence"/>
</dbReference>
<reference evidence="1 2" key="1">
    <citation type="submission" date="2019-04" db="EMBL/GenBank/DDBJ databases">
        <title>High contiguity whole genome sequence and gene annotation resource for two Venturia nashicola isolates.</title>
        <authorList>
            <person name="Prokchorchik M."/>
            <person name="Won K."/>
            <person name="Lee Y."/>
            <person name="Choi E.D."/>
            <person name="Segonzac C."/>
            <person name="Sohn K.H."/>
        </authorList>
    </citation>
    <scope>NUCLEOTIDE SEQUENCE [LARGE SCALE GENOMIC DNA]</scope>
    <source>
        <strain evidence="1 2">PRI2</strain>
    </source>
</reference>
<keyword evidence="2" id="KW-1185">Reference proteome</keyword>
<name>A0A4Z1PNT1_9PEZI</name>
<sequence>MCYTATGVTTRVPRDEQRKKYIPIHIQVLTLIYSFCAPRTPLTPQVHSLDDFFKETMPIYRTTETDTVEKSMAVEDKTNHKPDTRNGRKENTPISYVSENSFGHQCHGDLSSRRRREHRSPIANFEHESASRHALDLGAHYIAWESGSQIIPGFTSYTQYPQTFFRRPPVSSWYKIVPGPRVNSGFTLRLKDEAADEEAVAMLYL</sequence>
<organism evidence="1 2">
    <name type="scientific">Venturia nashicola</name>
    <dbReference type="NCBI Taxonomy" id="86259"/>
    <lineage>
        <taxon>Eukaryota</taxon>
        <taxon>Fungi</taxon>
        <taxon>Dikarya</taxon>
        <taxon>Ascomycota</taxon>
        <taxon>Pezizomycotina</taxon>
        <taxon>Dothideomycetes</taxon>
        <taxon>Pleosporomycetidae</taxon>
        <taxon>Venturiales</taxon>
        <taxon>Venturiaceae</taxon>
        <taxon>Venturia</taxon>
    </lineage>
</organism>
<comment type="caution">
    <text evidence="1">The sequence shown here is derived from an EMBL/GenBank/DDBJ whole genome shotgun (WGS) entry which is preliminary data.</text>
</comment>
<evidence type="ECO:0000313" key="1">
    <source>
        <dbReference type="EMBL" id="TID24054.1"/>
    </source>
</evidence>
<proteinExistence type="predicted"/>
<dbReference type="EMBL" id="SNSC02000005">
    <property type="protein sequence ID" value="TID24054.1"/>
    <property type="molecule type" value="Genomic_DNA"/>
</dbReference>
<protein>
    <submittedName>
        <fullName evidence="1">Exportin-1</fullName>
    </submittedName>
</protein>